<accession>A0A165XMF8</accession>
<keyword evidence="11" id="KW-0699">rRNA-binding</keyword>
<dbReference type="GO" id="GO:0000049">
    <property type="term" value="F:tRNA binding"/>
    <property type="evidence" value="ECO:0007669"/>
    <property type="project" value="UniProtKB-KW"/>
</dbReference>
<keyword evidence="9" id="KW-0540">Nuclease</keyword>
<dbReference type="GO" id="GO:0016787">
    <property type="term" value="F:hydrolase activity"/>
    <property type="evidence" value="ECO:0007669"/>
    <property type="project" value="UniProtKB-KW"/>
</dbReference>
<evidence type="ECO:0000313" key="17">
    <source>
        <dbReference type="EMBL" id="KZN96191.1"/>
    </source>
</evidence>
<comment type="similarity">
    <text evidence="3">Belongs to the RNase E/G family. RNase G subfamily.</text>
</comment>
<dbReference type="GO" id="GO:0005737">
    <property type="term" value="C:cytoplasm"/>
    <property type="evidence" value="ECO:0007669"/>
    <property type="project" value="UniProtKB-SubCell"/>
</dbReference>
<evidence type="ECO:0000256" key="15">
    <source>
        <dbReference type="ARBA" id="ARBA00022884"/>
    </source>
</evidence>
<keyword evidence="12" id="KW-0255">Endonuclease</keyword>
<dbReference type="InterPro" id="IPR048583">
    <property type="entry name" value="RNase_E_G_thioredoxin-like"/>
</dbReference>
<dbReference type="STRING" id="33936.AZI98_09010"/>
<keyword evidence="7" id="KW-0820">tRNA-binding</keyword>
<evidence type="ECO:0000256" key="10">
    <source>
        <dbReference type="ARBA" id="ARBA00022723"/>
    </source>
</evidence>
<dbReference type="GO" id="GO:0008033">
    <property type="term" value="P:tRNA processing"/>
    <property type="evidence" value="ECO:0007669"/>
    <property type="project" value="UniProtKB-KW"/>
</dbReference>
<dbReference type="InterPro" id="IPR019307">
    <property type="entry name" value="RNA-bd_AU-1/RNase_E/G"/>
</dbReference>
<keyword evidence="10" id="KW-0479">Metal-binding</keyword>
<evidence type="ECO:0000256" key="5">
    <source>
        <dbReference type="ARBA" id="ARBA00022490"/>
    </source>
</evidence>
<evidence type="ECO:0000256" key="8">
    <source>
        <dbReference type="ARBA" id="ARBA00022694"/>
    </source>
</evidence>
<dbReference type="GO" id="GO:0004519">
    <property type="term" value="F:endonuclease activity"/>
    <property type="evidence" value="ECO:0007669"/>
    <property type="project" value="UniProtKB-KW"/>
</dbReference>
<dbReference type="Pfam" id="PF20833">
    <property type="entry name" value="RNase_E_G_Thio"/>
    <property type="match status" value="1"/>
</dbReference>
<comment type="subcellular location">
    <subcellularLocation>
        <location evidence="2">Cytoplasm</location>
    </subcellularLocation>
</comment>
<sequence length="488" mass="56168">MRQLIINKKTDDERIALLENGRLAEVWIKEKNTIVGNIYKGKVTKVLPGMEAVFVDLGQGRNGYLHRNDIMSYFETSRTNEALKNKNVRHFISQGEEVIVQVVKESGEFKGPKVTMNIELRSPFFVYQPFGRTVAISKKIISQEERKRLQLLGETLCSNKGGIVFRTAAERADDQTIKKWFDDMLSSFEQQLKSKKLPSLLFGSESFVEQIIAEISPHVLDEIVIDDISTVKELKKNYGDLFPFSIDFYSENENIFSYYAIEHEIEKALKKIVWLKNGAFIVIEETEAMIVIDVNTGKFSGKNTYRDTVLKTNEEAAKEIARQLRLRNLSGIILIDFIDMEKEDRSRILRLFQKELEKDRIFTKVIGFTELNILQLTRKKTRKSLSELLLEPCPACGGTGRKRTVESIAFELERTLLEHAGSDDEAVLVEAAPEVCDFFTCEYEKHLKKLEELIGMKIFFSPSDHVKGFEIRQWGTEEEVALRISKMY</sequence>
<keyword evidence="5" id="KW-0963">Cytoplasm</keyword>
<evidence type="ECO:0000256" key="6">
    <source>
        <dbReference type="ARBA" id="ARBA00022552"/>
    </source>
</evidence>
<evidence type="ECO:0000256" key="3">
    <source>
        <dbReference type="ARBA" id="ARBA00005663"/>
    </source>
</evidence>
<gene>
    <name evidence="17" type="ORF">AZI98_09010</name>
</gene>
<dbReference type="InterPro" id="IPR003029">
    <property type="entry name" value="S1_domain"/>
</dbReference>
<dbReference type="Pfam" id="PF00575">
    <property type="entry name" value="S1"/>
    <property type="match status" value="1"/>
</dbReference>
<keyword evidence="14" id="KW-0460">Magnesium</keyword>
<dbReference type="GO" id="GO:0019843">
    <property type="term" value="F:rRNA binding"/>
    <property type="evidence" value="ECO:0007669"/>
    <property type="project" value="UniProtKB-KW"/>
</dbReference>
<dbReference type="PANTHER" id="PTHR30001:SF0">
    <property type="entry name" value="RIBONUCLEASE G"/>
    <property type="match status" value="1"/>
</dbReference>
<evidence type="ECO:0000256" key="11">
    <source>
        <dbReference type="ARBA" id="ARBA00022730"/>
    </source>
</evidence>
<dbReference type="GO" id="GO:0046872">
    <property type="term" value="F:metal ion binding"/>
    <property type="evidence" value="ECO:0007669"/>
    <property type="project" value="UniProtKB-KW"/>
</dbReference>
<evidence type="ECO:0000256" key="9">
    <source>
        <dbReference type="ARBA" id="ARBA00022722"/>
    </source>
</evidence>
<dbReference type="Gene3D" id="2.40.50.140">
    <property type="entry name" value="Nucleic acid-binding proteins"/>
    <property type="match status" value="1"/>
</dbReference>
<reference evidence="17 18" key="1">
    <citation type="submission" date="2016-04" db="EMBL/GenBank/DDBJ databases">
        <title>Draft genome sequence of Aeribacillus pallidus 8m3 from petroleum reservoir.</title>
        <authorList>
            <person name="Poltaraus A.B."/>
            <person name="Nazina T.N."/>
            <person name="Tourova T.P."/>
            <person name="Malakho S.M."/>
            <person name="Korshunova A.V."/>
            <person name="Sokolova D.S."/>
        </authorList>
    </citation>
    <scope>NUCLEOTIDE SEQUENCE [LARGE SCALE GENOMIC DNA]</scope>
    <source>
        <strain evidence="17 18">8m3</strain>
    </source>
</reference>
<dbReference type="InterPro" id="IPR004659">
    <property type="entry name" value="RNase_E/G"/>
</dbReference>
<evidence type="ECO:0000256" key="7">
    <source>
        <dbReference type="ARBA" id="ARBA00022555"/>
    </source>
</evidence>
<dbReference type="EMBL" id="LWBR01000024">
    <property type="protein sequence ID" value="KZN96191.1"/>
    <property type="molecule type" value="Genomic_DNA"/>
</dbReference>
<dbReference type="NCBIfam" id="TIGR00757">
    <property type="entry name" value="RNaseEG"/>
    <property type="match status" value="1"/>
</dbReference>
<dbReference type="Gene3D" id="3.40.1260.20">
    <property type="entry name" value="Ribonuclease E, catalytic domain"/>
    <property type="match status" value="1"/>
</dbReference>
<evidence type="ECO:0000256" key="1">
    <source>
        <dbReference type="ARBA" id="ARBA00001946"/>
    </source>
</evidence>
<evidence type="ECO:0000313" key="18">
    <source>
        <dbReference type="Proteomes" id="UP000076476"/>
    </source>
</evidence>
<evidence type="ECO:0000259" key="16">
    <source>
        <dbReference type="PROSITE" id="PS50126"/>
    </source>
</evidence>
<dbReference type="InterPro" id="IPR012340">
    <property type="entry name" value="NA-bd_OB-fold"/>
</dbReference>
<protein>
    <recommendedName>
        <fullName evidence="4">Ribonuclease G</fullName>
    </recommendedName>
</protein>
<evidence type="ECO:0000256" key="13">
    <source>
        <dbReference type="ARBA" id="ARBA00022801"/>
    </source>
</evidence>
<evidence type="ECO:0000256" key="12">
    <source>
        <dbReference type="ARBA" id="ARBA00022759"/>
    </source>
</evidence>
<dbReference type="Pfam" id="PF10150">
    <property type="entry name" value="RNase_E_G"/>
    <property type="match status" value="1"/>
</dbReference>
<dbReference type="GO" id="GO:0004540">
    <property type="term" value="F:RNA nuclease activity"/>
    <property type="evidence" value="ECO:0007669"/>
    <property type="project" value="InterPro"/>
</dbReference>
<dbReference type="SUPFAM" id="SSF50249">
    <property type="entry name" value="Nucleic acid-binding proteins"/>
    <property type="match status" value="1"/>
</dbReference>
<dbReference type="CDD" id="cd04453">
    <property type="entry name" value="S1_RNase_E"/>
    <property type="match status" value="1"/>
</dbReference>
<dbReference type="SMART" id="SM00316">
    <property type="entry name" value="S1"/>
    <property type="match status" value="1"/>
</dbReference>
<keyword evidence="8" id="KW-0819">tRNA processing</keyword>
<keyword evidence="6" id="KW-0698">rRNA processing</keyword>
<comment type="cofactor">
    <cofactor evidence="1">
        <name>Mg(2+)</name>
        <dbReference type="ChEBI" id="CHEBI:18420"/>
    </cofactor>
</comment>
<keyword evidence="18" id="KW-1185">Reference proteome</keyword>
<feature type="domain" description="S1 motif" evidence="16">
    <location>
        <begin position="36"/>
        <end position="119"/>
    </location>
</feature>
<dbReference type="AlphaFoldDB" id="A0A165XMF8"/>
<evidence type="ECO:0000256" key="2">
    <source>
        <dbReference type="ARBA" id="ARBA00004496"/>
    </source>
</evidence>
<evidence type="ECO:0000256" key="14">
    <source>
        <dbReference type="ARBA" id="ARBA00022842"/>
    </source>
</evidence>
<keyword evidence="13" id="KW-0378">Hydrolase</keyword>
<organism evidence="17 18">
    <name type="scientific">Aeribacillus pallidus</name>
    <dbReference type="NCBI Taxonomy" id="33936"/>
    <lineage>
        <taxon>Bacteria</taxon>
        <taxon>Bacillati</taxon>
        <taxon>Bacillota</taxon>
        <taxon>Bacilli</taxon>
        <taxon>Bacillales</taxon>
        <taxon>Bacillaceae</taxon>
        <taxon>Aeribacillus</taxon>
    </lineage>
</organism>
<dbReference type="Proteomes" id="UP000076476">
    <property type="component" value="Unassembled WGS sequence"/>
</dbReference>
<dbReference type="RefSeq" id="WP_063387952.1">
    <property type="nucleotide sequence ID" value="NZ_LWBR01000024.1"/>
</dbReference>
<dbReference type="OrthoDB" id="9804278at2"/>
<dbReference type="PANTHER" id="PTHR30001">
    <property type="entry name" value="RIBONUCLEASE"/>
    <property type="match status" value="1"/>
</dbReference>
<proteinExistence type="inferred from homology"/>
<evidence type="ECO:0000256" key="4">
    <source>
        <dbReference type="ARBA" id="ARBA00017719"/>
    </source>
</evidence>
<dbReference type="PROSITE" id="PS50126">
    <property type="entry name" value="S1"/>
    <property type="match status" value="1"/>
</dbReference>
<keyword evidence="15" id="KW-0694">RNA-binding</keyword>
<comment type="caution">
    <text evidence="17">The sequence shown here is derived from an EMBL/GenBank/DDBJ whole genome shotgun (WGS) entry which is preliminary data.</text>
</comment>
<name>A0A165XMF8_9BACI</name>
<dbReference type="GO" id="GO:0006364">
    <property type="term" value="P:rRNA processing"/>
    <property type="evidence" value="ECO:0007669"/>
    <property type="project" value="UniProtKB-KW"/>
</dbReference>